<organism evidence="2 3">
    <name type="scientific">Rhodopirellula europaea SH398</name>
    <dbReference type="NCBI Taxonomy" id="1263868"/>
    <lineage>
        <taxon>Bacteria</taxon>
        <taxon>Pseudomonadati</taxon>
        <taxon>Planctomycetota</taxon>
        <taxon>Planctomycetia</taxon>
        <taxon>Pirellulales</taxon>
        <taxon>Pirellulaceae</taxon>
        <taxon>Rhodopirellula</taxon>
    </lineage>
</organism>
<accession>M5SFK7</accession>
<feature type="region of interest" description="Disordered" evidence="1">
    <location>
        <begin position="1"/>
        <end position="23"/>
    </location>
</feature>
<evidence type="ECO:0000256" key="1">
    <source>
        <dbReference type="SAM" id="MobiDB-lite"/>
    </source>
</evidence>
<evidence type="ECO:0000313" key="3">
    <source>
        <dbReference type="Proteomes" id="UP000011996"/>
    </source>
</evidence>
<gene>
    <name evidence="2" type="ORF">RESH_02977</name>
</gene>
<dbReference type="AlphaFoldDB" id="M5SFK7"/>
<proteinExistence type="predicted"/>
<dbReference type="Proteomes" id="UP000011996">
    <property type="component" value="Unassembled WGS sequence"/>
</dbReference>
<dbReference type="STRING" id="1263868.RESH_02977"/>
<name>M5SFK7_9BACT</name>
<dbReference type="EMBL" id="ANOF01000092">
    <property type="protein sequence ID" value="EMI26477.1"/>
    <property type="molecule type" value="Genomic_DNA"/>
</dbReference>
<sequence>MGSRLGPSPLLQQRVPEKGIHAKNQSMSCRVQLIWPASVELTRLPMN</sequence>
<evidence type="ECO:0000313" key="2">
    <source>
        <dbReference type="EMBL" id="EMI26477.1"/>
    </source>
</evidence>
<reference evidence="2 3" key="1">
    <citation type="journal article" date="2013" name="Mar. Genomics">
        <title>Expression of sulfatases in Rhodopirellula baltica and the diversity of sulfatases in the genus Rhodopirellula.</title>
        <authorList>
            <person name="Wegner C.E."/>
            <person name="Richter-Heitmann T."/>
            <person name="Klindworth A."/>
            <person name="Klockow C."/>
            <person name="Richter M."/>
            <person name="Achstetter T."/>
            <person name="Glockner F.O."/>
            <person name="Harder J."/>
        </authorList>
    </citation>
    <scope>NUCLEOTIDE SEQUENCE [LARGE SCALE GENOMIC DNA]</scope>
    <source>
        <strain evidence="2 3">SH398</strain>
    </source>
</reference>
<comment type="caution">
    <text evidence="2">The sequence shown here is derived from an EMBL/GenBank/DDBJ whole genome shotgun (WGS) entry which is preliminary data.</text>
</comment>
<protein>
    <submittedName>
        <fullName evidence="2">Uncharacterized protein</fullName>
    </submittedName>
</protein>